<dbReference type="AlphaFoldDB" id="A0A366LWI6"/>
<dbReference type="SMART" id="SM00564">
    <property type="entry name" value="PQQ"/>
    <property type="match status" value="11"/>
</dbReference>
<dbReference type="Gene3D" id="2.130.10.10">
    <property type="entry name" value="YVTN repeat-like/Quinoprotein amine dehydrogenase"/>
    <property type="match status" value="3"/>
</dbReference>
<feature type="compositionally biased region" description="Basic residues" evidence="1">
    <location>
        <begin position="10"/>
        <end position="35"/>
    </location>
</feature>
<dbReference type="Gene3D" id="2.40.10.480">
    <property type="match status" value="1"/>
</dbReference>
<evidence type="ECO:0000259" key="2">
    <source>
        <dbReference type="Pfam" id="PF13360"/>
    </source>
</evidence>
<gene>
    <name evidence="3" type="ORF">DP939_22690</name>
</gene>
<dbReference type="Pfam" id="PF13360">
    <property type="entry name" value="PQQ_2"/>
    <property type="match status" value="2"/>
</dbReference>
<dbReference type="EMBL" id="QMEY01000010">
    <property type="protein sequence ID" value="RBQ17684.1"/>
    <property type="molecule type" value="Genomic_DNA"/>
</dbReference>
<keyword evidence="4" id="KW-1185">Reference proteome</keyword>
<reference evidence="3 4" key="1">
    <citation type="submission" date="2018-06" db="EMBL/GenBank/DDBJ databases">
        <title>Sphaerisporangium craniellae sp. nov., isolated from a marine sponge in the South China Sea.</title>
        <authorList>
            <person name="Li L."/>
        </authorList>
    </citation>
    <scope>NUCLEOTIDE SEQUENCE [LARGE SCALE GENOMIC DNA]</scope>
    <source>
        <strain evidence="3 4">LHW63015</strain>
    </source>
</reference>
<dbReference type="PANTHER" id="PTHR34512">
    <property type="entry name" value="CELL SURFACE PROTEIN"/>
    <property type="match status" value="1"/>
</dbReference>
<evidence type="ECO:0000313" key="4">
    <source>
        <dbReference type="Proteomes" id="UP000253303"/>
    </source>
</evidence>
<feature type="compositionally biased region" description="Basic and acidic residues" evidence="1">
    <location>
        <begin position="204"/>
        <end position="215"/>
    </location>
</feature>
<feature type="compositionally biased region" description="Basic residues" evidence="1">
    <location>
        <begin position="47"/>
        <end position="59"/>
    </location>
</feature>
<sequence length="1164" mass="124606">MEGHAGLARRATRRCARRGDRHRVHRLVRGTRPRRGRPDQRTATAHGRPRGRGLRHAAHHPAQAGDRSRRTGGPAGRRVRLQPGGDHAEPRLGPARNGGRHRGPGRQPQQPAHHRHHAARAHPQAGLGRRAVRLLLRGCGPDHRTVRRPGRAGPPLHQRQEPGHLLLQKTTDRPETGRSGHAGHVHHGIGGVLRVRSPGHPARGRPDREDDDRGARRPAVPGERHRRPLSRLLRDLRTGRMAAALPYGGVRGGQEGHGVLTVLRPRSVAVLAAVVVAASPAVAGDAPRFRPVPAEWREAWSVPADFDTGTSFSDTPRHAVSGDAFAAVTREGGVRVHDPRTGELRRTVPAAPAPIEPITGVWIAADVLVVSRGARDRADKTVEGHDLATGAVLWRRAITVREVAPNEDYAYLGSPIMVTERGIVVFERTADPAAAYGLDLRTGAPTARTTYARGCEMRSAATSRSVLLLSHCAGGRLQLAALDPRTLRPAWTRPLTSPFAAMEDAYLSVTTNAEGHIRVWIGTNDSFYAGDGHPLPDARAATGMTDPDGWSPPLFTGSYSEAIHRREDTPRNRWPLPAYLMSLDPGSGRLGGLPLDVPHEHAILLGAIRDMAFVHSTVPGDSRVIAYRLGYGPARGPARFGGVPASAWPAACSLLTERDLSVFAEGYRVLPGTDDLAGTTPAKCDWIPLTDDGAVISVSVEAVSPSSAGARKLFTAQAAEVKSVDAYDPTTEGPGFLSYTAAHPTGYFGATIINVGPVIVRLSSPSRSAVRLISPLLRDNLLARYRPGVRAPSTPHPRGWNHPADAVFYSDPVVARGVVHAASDDGTVHALDAATGAPRWRFRIGGMNARHLVVAGDTVFAANGERLVALDVATGRLKWGRTMEAGTIPVVSGGRLYLWVRFTELPDAELVALDRATGRKLWTFRPPGDFAAPTPLIAGTLVHVGDPEGTLYALDPRTGARRWRSRVGGRHDTIHLARTGDVIYAASETGEVRALDAATGKVRWSSRVFGPVNFRPVVSGGIVYLADEDGTTYALDTRTGRRLWSFPAMSGEDGEGWEPVVARGVVYAGGAGGRLHALDATTGAERWSAAPGTGYSSHPTVAGGTVYLTDAQRVLHALDTATGEERWRFQTGGDVQTRPVVTTDFVYVGASNGNLYALPTATGG</sequence>
<dbReference type="InterPro" id="IPR018391">
    <property type="entry name" value="PQQ_b-propeller_rpt"/>
</dbReference>
<evidence type="ECO:0000313" key="3">
    <source>
        <dbReference type="EMBL" id="RBQ17684.1"/>
    </source>
</evidence>
<dbReference type="SUPFAM" id="SSF50998">
    <property type="entry name" value="Quinoprotein alcohol dehydrogenase-like"/>
    <property type="match status" value="3"/>
</dbReference>
<feature type="domain" description="Pyrrolo-quinoline quinone repeat" evidence="2">
    <location>
        <begin position="800"/>
        <end position="883"/>
    </location>
</feature>
<dbReference type="InterPro" id="IPR011047">
    <property type="entry name" value="Quinoprotein_ADH-like_sf"/>
</dbReference>
<comment type="caution">
    <text evidence="3">The sequence shown here is derived from an EMBL/GenBank/DDBJ whole genome shotgun (WGS) entry which is preliminary data.</text>
</comment>
<accession>A0A366LWI6</accession>
<evidence type="ECO:0000256" key="1">
    <source>
        <dbReference type="SAM" id="MobiDB-lite"/>
    </source>
</evidence>
<proteinExistence type="predicted"/>
<feature type="region of interest" description="Disordered" evidence="1">
    <location>
        <begin position="1"/>
        <end position="127"/>
    </location>
</feature>
<dbReference type="InterPro" id="IPR015943">
    <property type="entry name" value="WD40/YVTN_repeat-like_dom_sf"/>
</dbReference>
<dbReference type="PANTHER" id="PTHR34512:SF30">
    <property type="entry name" value="OUTER MEMBRANE PROTEIN ASSEMBLY FACTOR BAMB"/>
    <property type="match status" value="1"/>
</dbReference>
<name>A0A366LWI6_9ACTN</name>
<protein>
    <recommendedName>
        <fullName evidence="2">Pyrrolo-quinoline quinone repeat domain-containing protein</fullName>
    </recommendedName>
</protein>
<feature type="region of interest" description="Disordered" evidence="1">
    <location>
        <begin position="139"/>
        <end position="228"/>
    </location>
</feature>
<feature type="domain" description="Pyrrolo-quinoline quinone repeat" evidence="2">
    <location>
        <begin position="948"/>
        <end position="1089"/>
    </location>
</feature>
<dbReference type="Proteomes" id="UP000253303">
    <property type="component" value="Unassembled WGS sequence"/>
</dbReference>
<dbReference type="InterPro" id="IPR002372">
    <property type="entry name" value="PQQ_rpt_dom"/>
</dbReference>
<organism evidence="3 4">
    <name type="scientific">Spongiactinospora rosea</name>
    <dbReference type="NCBI Taxonomy" id="2248750"/>
    <lineage>
        <taxon>Bacteria</taxon>
        <taxon>Bacillati</taxon>
        <taxon>Actinomycetota</taxon>
        <taxon>Actinomycetes</taxon>
        <taxon>Streptosporangiales</taxon>
        <taxon>Streptosporangiaceae</taxon>
        <taxon>Spongiactinospora</taxon>
    </lineage>
</organism>